<evidence type="ECO:0000256" key="1">
    <source>
        <dbReference type="SAM" id="MobiDB-lite"/>
    </source>
</evidence>
<sequence length="213" mass="23410">MDLFSIHMWYGGYFDFNPVRKYKGGNVRIFEKFDPDTANIIDLRDMVKEMGYNKFKLWYLEPHSILQWGVKPLQTDGDALKLAELDSKNGAIDIYIEHEDIAGNEQVDEAVQSPLDEPVDDETGRVNDVRKNVRNCAGRKNGSNGVGTSSGNARDGNAVGSNEGSIGVAPASGHKNGNSKGEVHWDSDELVSLASSDEDRKTLIVPTYSSVGD</sequence>
<dbReference type="AlphaFoldDB" id="A0A978VQ27"/>
<feature type="domain" description="PB1-like" evidence="2">
    <location>
        <begin position="2"/>
        <end position="98"/>
    </location>
</feature>
<feature type="region of interest" description="Disordered" evidence="1">
    <location>
        <begin position="135"/>
        <end position="184"/>
    </location>
</feature>
<dbReference type="Proteomes" id="UP000813462">
    <property type="component" value="Unassembled WGS sequence"/>
</dbReference>
<evidence type="ECO:0000259" key="2">
    <source>
        <dbReference type="Pfam" id="PF26130"/>
    </source>
</evidence>
<name>A0A978VQ27_ZIZJJ</name>
<proteinExistence type="predicted"/>
<feature type="compositionally biased region" description="Low complexity" evidence="1">
    <location>
        <begin position="141"/>
        <end position="152"/>
    </location>
</feature>
<dbReference type="Pfam" id="PF26130">
    <property type="entry name" value="PB1-like"/>
    <property type="match status" value="1"/>
</dbReference>
<accession>A0A978VQ27</accession>
<dbReference type="EMBL" id="JAEACU010000003">
    <property type="protein sequence ID" value="KAH7537652.1"/>
    <property type="molecule type" value="Genomic_DNA"/>
</dbReference>
<protein>
    <recommendedName>
        <fullName evidence="2">PB1-like domain-containing protein</fullName>
    </recommendedName>
</protein>
<evidence type="ECO:0000313" key="3">
    <source>
        <dbReference type="EMBL" id="KAH7537652.1"/>
    </source>
</evidence>
<gene>
    <name evidence="3" type="ORF">FEM48_Zijuj03G0115500</name>
</gene>
<organism evidence="3 4">
    <name type="scientific">Ziziphus jujuba var. spinosa</name>
    <dbReference type="NCBI Taxonomy" id="714518"/>
    <lineage>
        <taxon>Eukaryota</taxon>
        <taxon>Viridiplantae</taxon>
        <taxon>Streptophyta</taxon>
        <taxon>Embryophyta</taxon>
        <taxon>Tracheophyta</taxon>
        <taxon>Spermatophyta</taxon>
        <taxon>Magnoliopsida</taxon>
        <taxon>eudicotyledons</taxon>
        <taxon>Gunneridae</taxon>
        <taxon>Pentapetalae</taxon>
        <taxon>rosids</taxon>
        <taxon>fabids</taxon>
        <taxon>Rosales</taxon>
        <taxon>Rhamnaceae</taxon>
        <taxon>Paliureae</taxon>
        <taxon>Ziziphus</taxon>
    </lineage>
</organism>
<evidence type="ECO:0000313" key="4">
    <source>
        <dbReference type="Proteomes" id="UP000813462"/>
    </source>
</evidence>
<dbReference type="InterPro" id="IPR058594">
    <property type="entry name" value="PB1-like_dom_pln"/>
</dbReference>
<reference evidence="3" key="1">
    <citation type="journal article" date="2021" name="Front. Plant Sci.">
        <title>Chromosome-Scale Genome Assembly for Chinese Sour Jujube and Insights Into Its Genome Evolution and Domestication Signature.</title>
        <authorList>
            <person name="Shen L.-Y."/>
            <person name="Luo H."/>
            <person name="Wang X.-L."/>
            <person name="Wang X.-M."/>
            <person name="Qiu X.-J."/>
            <person name="Liu H."/>
            <person name="Zhou S.-S."/>
            <person name="Jia K.-H."/>
            <person name="Nie S."/>
            <person name="Bao Y.-T."/>
            <person name="Zhang R.-G."/>
            <person name="Yun Q.-Z."/>
            <person name="Chai Y.-H."/>
            <person name="Lu J.-Y."/>
            <person name="Li Y."/>
            <person name="Zhao S.-W."/>
            <person name="Mao J.-F."/>
            <person name="Jia S.-G."/>
            <person name="Mao Y.-M."/>
        </authorList>
    </citation>
    <scope>NUCLEOTIDE SEQUENCE</scope>
    <source>
        <strain evidence="3">AT0</strain>
        <tissue evidence="3">Leaf</tissue>
    </source>
</reference>
<comment type="caution">
    <text evidence="3">The sequence shown here is derived from an EMBL/GenBank/DDBJ whole genome shotgun (WGS) entry which is preliminary data.</text>
</comment>